<dbReference type="AlphaFoldDB" id="A0A9N8VES8"/>
<evidence type="ECO:0000313" key="3">
    <source>
        <dbReference type="Proteomes" id="UP000789508"/>
    </source>
</evidence>
<dbReference type="InterPro" id="IPR000210">
    <property type="entry name" value="BTB/POZ_dom"/>
</dbReference>
<gene>
    <name evidence="2" type="ORF">ALEPTO_LOCUS1104</name>
</gene>
<dbReference type="SUPFAM" id="SSF54695">
    <property type="entry name" value="POZ domain"/>
    <property type="match status" value="1"/>
</dbReference>
<reference evidence="2" key="1">
    <citation type="submission" date="2021-06" db="EMBL/GenBank/DDBJ databases">
        <authorList>
            <person name="Kallberg Y."/>
            <person name="Tangrot J."/>
            <person name="Rosling A."/>
        </authorList>
    </citation>
    <scope>NUCLEOTIDE SEQUENCE</scope>
    <source>
        <strain evidence="2">FL130A</strain>
    </source>
</reference>
<proteinExistence type="predicted"/>
<name>A0A9N8VES8_9GLOM</name>
<protein>
    <submittedName>
        <fullName evidence="2">14534_t:CDS:1</fullName>
    </submittedName>
</protein>
<dbReference type="PROSITE" id="PS50097">
    <property type="entry name" value="BTB"/>
    <property type="match status" value="1"/>
</dbReference>
<accession>A0A9N8VES8</accession>
<evidence type="ECO:0000313" key="2">
    <source>
        <dbReference type="EMBL" id="CAG8452729.1"/>
    </source>
</evidence>
<dbReference type="OrthoDB" id="2378754at2759"/>
<dbReference type="Proteomes" id="UP000789508">
    <property type="component" value="Unassembled WGS sequence"/>
</dbReference>
<dbReference type="PANTHER" id="PTHR45774">
    <property type="entry name" value="BTB/POZ DOMAIN-CONTAINING"/>
    <property type="match status" value="1"/>
</dbReference>
<sequence>MRLLSPEKLYFHNLEFGRIDTVIKVGASLSQEQIFRAQFVVLKKCDYFRAAFANSWAKKKDDLFVFEKPNITPEIFYIVLCHIYEKEIKLEELHDVERVMDVVVAADELMLPELANYAQSFLLSGYKKWVNRNLVKVLNITFVHPHIFEELARRIIHKMNRGSISLLRTAFLHKLEQQTLIAVLEREGIPNAGLAWDVIFRWAFSQVVHFEKQKYESERTSTSNSISKLPPAFIGSLRDKIAQLIKHIRFSQMSHNDFVEKVFKVRELLTKEMVNSIEGLQYYLTLAENSTILTDSVLINNLHVDIIINWIVFYRQGQKLYIQNVEASNQSSQINKTSIFKRLYRTLSQKGFKNYNKNGNEKRNSKRASVQSMRSICSGVTTTFKFNLIYRHSRDKYTLNDYRFGCHDIGPVVVIARIRDSRVLIGGYSVSHLRIFSQNQSDSAQTTTKGVSFTFTFEDFDKLETAGNHFPLTNKIDLNVVLDRAHSFDGPCFGIDDLVLDFSSSRGTFKHELESSHKRFTFDECEIYQVIELNQDL</sequence>
<dbReference type="PANTHER" id="PTHR45774:SF3">
    <property type="entry name" value="BTB (POZ) DOMAIN-CONTAINING 2B-RELATED"/>
    <property type="match status" value="1"/>
</dbReference>
<dbReference type="Gene3D" id="3.30.710.10">
    <property type="entry name" value="Potassium Channel Kv1.1, Chain A"/>
    <property type="match status" value="1"/>
</dbReference>
<dbReference type="SMART" id="SM00225">
    <property type="entry name" value="BTB"/>
    <property type="match status" value="1"/>
</dbReference>
<keyword evidence="3" id="KW-1185">Reference proteome</keyword>
<feature type="domain" description="BTB" evidence="1">
    <location>
        <begin position="19"/>
        <end position="92"/>
    </location>
</feature>
<dbReference type="EMBL" id="CAJVPS010000105">
    <property type="protein sequence ID" value="CAG8452729.1"/>
    <property type="molecule type" value="Genomic_DNA"/>
</dbReference>
<dbReference type="CDD" id="cd18186">
    <property type="entry name" value="BTB_POZ_ZBTB_KLHL-like"/>
    <property type="match status" value="1"/>
</dbReference>
<organism evidence="2 3">
    <name type="scientific">Ambispora leptoticha</name>
    <dbReference type="NCBI Taxonomy" id="144679"/>
    <lineage>
        <taxon>Eukaryota</taxon>
        <taxon>Fungi</taxon>
        <taxon>Fungi incertae sedis</taxon>
        <taxon>Mucoromycota</taxon>
        <taxon>Glomeromycotina</taxon>
        <taxon>Glomeromycetes</taxon>
        <taxon>Archaeosporales</taxon>
        <taxon>Ambisporaceae</taxon>
        <taxon>Ambispora</taxon>
    </lineage>
</organism>
<evidence type="ECO:0000259" key="1">
    <source>
        <dbReference type="PROSITE" id="PS50097"/>
    </source>
</evidence>
<dbReference type="Pfam" id="PF00651">
    <property type="entry name" value="BTB"/>
    <property type="match status" value="1"/>
</dbReference>
<dbReference type="InterPro" id="IPR011333">
    <property type="entry name" value="SKP1/BTB/POZ_sf"/>
</dbReference>
<comment type="caution">
    <text evidence="2">The sequence shown here is derived from an EMBL/GenBank/DDBJ whole genome shotgun (WGS) entry which is preliminary data.</text>
</comment>